<comment type="caution">
    <text evidence="2">The sequence shown here is derived from an EMBL/GenBank/DDBJ whole genome shotgun (WGS) entry which is preliminary data.</text>
</comment>
<name>A0A9W8BAK9_9FUNG</name>
<evidence type="ECO:0000256" key="1">
    <source>
        <dbReference type="SAM" id="MobiDB-lite"/>
    </source>
</evidence>
<dbReference type="Proteomes" id="UP001151582">
    <property type="component" value="Unassembled WGS sequence"/>
</dbReference>
<dbReference type="OrthoDB" id="10625284at2759"/>
<organism evidence="2 3">
    <name type="scientific">Dimargaris verticillata</name>
    <dbReference type="NCBI Taxonomy" id="2761393"/>
    <lineage>
        <taxon>Eukaryota</taxon>
        <taxon>Fungi</taxon>
        <taxon>Fungi incertae sedis</taxon>
        <taxon>Zoopagomycota</taxon>
        <taxon>Kickxellomycotina</taxon>
        <taxon>Dimargaritomycetes</taxon>
        <taxon>Dimargaritales</taxon>
        <taxon>Dimargaritaceae</taxon>
        <taxon>Dimargaris</taxon>
    </lineage>
</organism>
<dbReference type="AlphaFoldDB" id="A0A9W8BAK9"/>
<keyword evidence="3" id="KW-1185">Reference proteome</keyword>
<feature type="compositionally biased region" description="Low complexity" evidence="1">
    <location>
        <begin position="65"/>
        <end position="80"/>
    </location>
</feature>
<evidence type="ECO:0000313" key="3">
    <source>
        <dbReference type="Proteomes" id="UP001151582"/>
    </source>
</evidence>
<dbReference type="EMBL" id="JANBQB010000044">
    <property type="protein sequence ID" value="KAJ1983693.1"/>
    <property type="molecule type" value="Genomic_DNA"/>
</dbReference>
<evidence type="ECO:0000313" key="2">
    <source>
        <dbReference type="EMBL" id="KAJ1983693.1"/>
    </source>
</evidence>
<feature type="region of interest" description="Disordered" evidence="1">
    <location>
        <begin position="63"/>
        <end position="89"/>
    </location>
</feature>
<protein>
    <submittedName>
        <fullName evidence="2">Uncharacterized protein</fullName>
    </submittedName>
</protein>
<sequence length="147" mass="16197">MELILIDFDEYENPQPTDCNEVAKAVGPDSPNCLLSKVSCGDNLNATTQAQFSYLQQLTSAPLDSQLPRSPQPLAQSLSPSSPPTASPQTITLACLTDRQQQKRPLYSLDPLADSADQRPIVLHKYLDHIGHRQHLGWLPEPRCPAL</sequence>
<accession>A0A9W8BAK9</accession>
<reference evidence="2" key="1">
    <citation type="submission" date="2022-07" db="EMBL/GenBank/DDBJ databases">
        <title>Phylogenomic reconstructions and comparative analyses of Kickxellomycotina fungi.</title>
        <authorList>
            <person name="Reynolds N.K."/>
            <person name="Stajich J.E."/>
            <person name="Barry K."/>
            <person name="Grigoriev I.V."/>
            <person name="Crous P."/>
            <person name="Smith M.E."/>
        </authorList>
    </citation>
    <scope>NUCLEOTIDE SEQUENCE</scope>
    <source>
        <strain evidence="2">RSA 567</strain>
    </source>
</reference>
<gene>
    <name evidence="2" type="ORF">H4R34_001121</name>
</gene>
<proteinExistence type="predicted"/>